<comment type="caution">
    <text evidence="1">The sequence shown here is derived from an EMBL/GenBank/DDBJ whole genome shotgun (WGS) entry which is preliminary data.</text>
</comment>
<dbReference type="EMBL" id="VSSQ01002516">
    <property type="protein sequence ID" value="MPM15888.1"/>
    <property type="molecule type" value="Genomic_DNA"/>
</dbReference>
<dbReference type="AlphaFoldDB" id="A0A644XJA6"/>
<sequence>MNVLNRLVHEATEQHSVYSDGHEFQFLIELILQGAGFVDGNVRRERKRIFQVHVFDSLEIELRNIKAVFFDVWQFAINIGEIHTRCAPILVTGQHK</sequence>
<gene>
    <name evidence="1" type="ORF">SDC9_62262</name>
</gene>
<organism evidence="1">
    <name type="scientific">bioreactor metagenome</name>
    <dbReference type="NCBI Taxonomy" id="1076179"/>
    <lineage>
        <taxon>unclassified sequences</taxon>
        <taxon>metagenomes</taxon>
        <taxon>ecological metagenomes</taxon>
    </lineage>
</organism>
<name>A0A644XJA6_9ZZZZ</name>
<proteinExistence type="predicted"/>
<evidence type="ECO:0000313" key="1">
    <source>
        <dbReference type="EMBL" id="MPM15888.1"/>
    </source>
</evidence>
<reference evidence="1" key="1">
    <citation type="submission" date="2019-08" db="EMBL/GenBank/DDBJ databases">
        <authorList>
            <person name="Kucharzyk K."/>
            <person name="Murdoch R.W."/>
            <person name="Higgins S."/>
            <person name="Loffler F."/>
        </authorList>
    </citation>
    <scope>NUCLEOTIDE SEQUENCE</scope>
</reference>
<accession>A0A644XJA6</accession>
<protein>
    <submittedName>
        <fullName evidence="1">Uncharacterized protein</fullName>
    </submittedName>
</protein>